<reference evidence="1" key="1">
    <citation type="submission" date="2019-03" db="EMBL/GenBank/DDBJ databases">
        <title>Genomic surveillance for hypervirulence and multi-drug resistance in invasive Klebsiella pneumoniae from south and southeast Asia.</title>
        <authorList>
            <person name="Wyres K.L."/>
            <person name="Nguyen T.N.T."/>
            <person name="Lam M.M.C."/>
            <person name="Judd L.M."/>
            <person name="van Vinh Chau N."/>
            <person name="Dance D.A.B."/>
            <person name="Ip M."/>
            <person name="Karkey A."/>
            <person name="Ling C.L."/>
            <person name="Miliya T."/>
            <person name="Newton P."/>
            <person name="Nguyen L."/>
            <person name="Sengduangphachanh A."/>
            <person name="Turner P."/>
            <person name="Veeraraghavan B."/>
            <person name="Voong Vinh P."/>
            <person name="Vongsouvath M."/>
            <person name="Thomson N.R."/>
            <person name="Baker S."/>
            <person name="Holt K.E."/>
        </authorList>
    </citation>
    <scope>NUCLEOTIDE SEQUENCE</scope>
    <source>
        <strain evidence="1">2579</strain>
        <plasmid evidence="1">p2579_1</plasmid>
    </source>
</reference>
<dbReference type="EMBL" id="MK649822">
    <property type="protein sequence ID" value="QFG70644.1"/>
    <property type="molecule type" value="Genomic_DNA"/>
</dbReference>
<proteinExistence type="predicted"/>
<name>A0A5P6A6D7_KLEPN</name>
<evidence type="ECO:0000313" key="1">
    <source>
        <dbReference type="EMBL" id="QFG70644.1"/>
    </source>
</evidence>
<organism evidence="1">
    <name type="scientific">Klebsiella pneumoniae</name>
    <dbReference type="NCBI Taxonomy" id="573"/>
    <lineage>
        <taxon>Bacteria</taxon>
        <taxon>Pseudomonadati</taxon>
        <taxon>Pseudomonadota</taxon>
        <taxon>Gammaproteobacteria</taxon>
        <taxon>Enterobacterales</taxon>
        <taxon>Enterobacteriaceae</taxon>
        <taxon>Klebsiella/Raoultella group</taxon>
        <taxon>Klebsiella</taxon>
        <taxon>Klebsiella pneumoniae complex</taxon>
    </lineage>
</organism>
<protein>
    <submittedName>
        <fullName evidence="1">Uncharacterized protein</fullName>
    </submittedName>
</protein>
<keyword evidence="1" id="KW-0614">Plasmid</keyword>
<gene>
    <name evidence="1" type="ORF">p2579_00094</name>
</gene>
<sequence>MISGYCLVKRLPQPFDMIDPRRVNRLINYPELRVCFQPTQRFTAFVDDVVIDNERNRFCPPVCRLQMF</sequence>
<dbReference type="AlphaFoldDB" id="A0A5P6A6D7"/>
<geneLocation type="plasmid" evidence="1">
    <name>p2579_1</name>
</geneLocation>
<accession>A0A5P6A6D7</accession>